<feature type="coiled-coil region" evidence="1">
    <location>
        <begin position="64"/>
        <end position="91"/>
    </location>
</feature>
<evidence type="ECO:0000313" key="4">
    <source>
        <dbReference type="Proteomes" id="UP000077755"/>
    </source>
</evidence>
<dbReference type="EMBL" id="CP093345">
    <property type="protein sequence ID" value="WOG93869.1"/>
    <property type="molecule type" value="Genomic_DNA"/>
</dbReference>
<name>A0A166BUF6_DAUCS</name>
<organism evidence="2">
    <name type="scientific">Daucus carota subsp. sativus</name>
    <name type="common">Carrot</name>
    <dbReference type="NCBI Taxonomy" id="79200"/>
    <lineage>
        <taxon>Eukaryota</taxon>
        <taxon>Viridiplantae</taxon>
        <taxon>Streptophyta</taxon>
        <taxon>Embryophyta</taxon>
        <taxon>Tracheophyta</taxon>
        <taxon>Spermatophyta</taxon>
        <taxon>Magnoliopsida</taxon>
        <taxon>eudicotyledons</taxon>
        <taxon>Gunneridae</taxon>
        <taxon>Pentapetalae</taxon>
        <taxon>asterids</taxon>
        <taxon>campanulids</taxon>
        <taxon>Apiales</taxon>
        <taxon>Apiaceae</taxon>
        <taxon>Apioideae</taxon>
        <taxon>Scandiceae</taxon>
        <taxon>Daucinae</taxon>
        <taxon>Daucus</taxon>
        <taxon>Daucus sect. Daucus</taxon>
    </lineage>
</organism>
<sequence>MSTKKGDLLVCSSVTRFFENLGEMTVTEDELRAWRAKSEGEKDTFILKTYAEMLIHSKDREGSKALQTAHILNLEKENKDAKNQRKALRKSEDGRVVMEKELEKERLCLSILEKEASDL</sequence>
<reference evidence="3" key="2">
    <citation type="submission" date="2022-03" db="EMBL/GenBank/DDBJ databases">
        <title>Draft title - Genomic analysis of global carrot germplasm unveils the trajectory of domestication and the origin of high carotenoid orange carrot.</title>
        <authorList>
            <person name="Iorizzo M."/>
            <person name="Ellison S."/>
            <person name="Senalik D."/>
            <person name="Macko-Podgorni A."/>
            <person name="Grzebelus D."/>
            <person name="Bostan H."/>
            <person name="Rolling W."/>
            <person name="Curaba J."/>
            <person name="Simon P."/>
        </authorList>
    </citation>
    <scope>NUCLEOTIDE SEQUENCE</scope>
    <source>
        <tissue evidence="3">Leaf</tissue>
    </source>
</reference>
<dbReference type="Gramene" id="KZN02889">
    <property type="protein sequence ID" value="KZN02889"/>
    <property type="gene ID" value="DCAR_011645"/>
</dbReference>
<protein>
    <submittedName>
        <fullName evidence="2">Uncharacterized protein</fullName>
    </submittedName>
</protein>
<keyword evidence="4" id="KW-1185">Reference proteome</keyword>
<dbReference type="AlphaFoldDB" id="A0A166BUF6"/>
<dbReference type="Proteomes" id="UP000077755">
    <property type="component" value="Chromosome 3"/>
</dbReference>
<evidence type="ECO:0000256" key="1">
    <source>
        <dbReference type="SAM" id="Coils"/>
    </source>
</evidence>
<gene>
    <name evidence="2" type="ORF">DCAR_011645</name>
    <name evidence="3" type="ORF">DCAR_0313157</name>
</gene>
<accession>A0A166BUF6</accession>
<keyword evidence="1" id="KW-0175">Coiled coil</keyword>
<reference evidence="2" key="1">
    <citation type="journal article" date="2016" name="Nat. Genet.">
        <title>A high-quality carrot genome assembly provides new insights into carotenoid accumulation and asterid genome evolution.</title>
        <authorList>
            <person name="Iorizzo M."/>
            <person name="Ellison S."/>
            <person name="Senalik D."/>
            <person name="Zeng P."/>
            <person name="Satapoomin P."/>
            <person name="Huang J."/>
            <person name="Bowman M."/>
            <person name="Iovene M."/>
            <person name="Sanseverino W."/>
            <person name="Cavagnaro P."/>
            <person name="Yildiz M."/>
            <person name="Macko-Podgorni A."/>
            <person name="Moranska E."/>
            <person name="Grzebelus E."/>
            <person name="Grzebelus D."/>
            <person name="Ashrafi H."/>
            <person name="Zheng Z."/>
            <person name="Cheng S."/>
            <person name="Spooner D."/>
            <person name="Van Deynze A."/>
            <person name="Simon P."/>
        </authorList>
    </citation>
    <scope>NUCLEOTIDE SEQUENCE [LARGE SCALE GENOMIC DNA]</scope>
    <source>
        <tissue evidence="2">Leaf</tissue>
    </source>
</reference>
<evidence type="ECO:0000313" key="2">
    <source>
        <dbReference type="EMBL" id="KZN02889.1"/>
    </source>
</evidence>
<dbReference type="EMBL" id="LNRQ01000003">
    <property type="protein sequence ID" value="KZN02889.1"/>
    <property type="molecule type" value="Genomic_DNA"/>
</dbReference>
<evidence type="ECO:0000313" key="3">
    <source>
        <dbReference type="EMBL" id="WOG93869.1"/>
    </source>
</evidence>
<proteinExistence type="predicted"/>